<keyword evidence="3" id="KW-1185">Reference proteome</keyword>
<evidence type="ECO:0000256" key="1">
    <source>
        <dbReference type="SAM" id="SignalP"/>
    </source>
</evidence>
<dbReference type="RefSeq" id="WP_167220376.1">
    <property type="nucleotide sequence ID" value="NZ_JAAQPH010000001.1"/>
</dbReference>
<accession>A0A967C1U5</accession>
<keyword evidence="1" id="KW-0732">Signal</keyword>
<evidence type="ECO:0000313" key="3">
    <source>
        <dbReference type="Proteomes" id="UP000761264"/>
    </source>
</evidence>
<dbReference type="Proteomes" id="UP000761264">
    <property type="component" value="Unassembled WGS sequence"/>
</dbReference>
<feature type="signal peptide" evidence="1">
    <location>
        <begin position="1"/>
        <end position="25"/>
    </location>
</feature>
<comment type="caution">
    <text evidence="2">The sequence shown here is derived from an EMBL/GenBank/DDBJ whole genome shotgun (WGS) entry which is preliminary data.</text>
</comment>
<proteinExistence type="predicted"/>
<gene>
    <name evidence="2" type="ORF">HBA54_00615</name>
</gene>
<organism evidence="2 3">
    <name type="scientific">Pelagibius litoralis</name>
    <dbReference type="NCBI Taxonomy" id="374515"/>
    <lineage>
        <taxon>Bacteria</taxon>
        <taxon>Pseudomonadati</taxon>
        <taxon>Pseudomonadota</taxon>
        <taxon>Alphaproteobacteria</taxon>
        <taxon>Rhodospirillales</taxon>
        <taxon>Rhodovibrionaceae</taxon>
        <taxon>Pelagibius</taxon>
    </lineage>
</organism>
<reference evidence="2" key="1">
    <citation type="submission" date="2020-03" db="EMBL/GenBank/DDBJ databases">
        <title>Genome of Pelagibius litoralis DSM 21314T.</title>
        <authorList>
            <person name="Wang G."/>
        </authorList>
    </citation>
    <scope>NUCLEOTIDE SEQUENCE</scope>
    <source>
        <strain evidence="2">DSM 21314</strain>
    </source>
</reference>
<dbReference type="AlphaFoldDB" id="A0A967C1U5"/>
<evidence type="ECO:0000313" key="2">
    <source>
        <dbReference type="EMBL" id="NIA67088.1"/>
    </source>
</evidence>
<sequence length="149" mass="16794">MPRLHRALFLTSLLSASLFGGIALAEEKHLPVGPAKVRVLGANQAPILPRRSVNYRQGSHLLMEDERPLREFDRDRGLTDLCRAGRFRQKRDRFLMVRLAGFNHGAVVGGHWALYDPEGLAVPDLVYAVKGQDTARCEVYIIRHMAPIR</sequence>
<dbReference type="EMBL" id="JAAQPH010000001">
    <property type="protein sequence ID" value="NIA67088.1"/>
    <property type="molecule type" value="Genomic_DNA"/>
</dbReference>
<feature type="chain" id="PRO_5038134244" evidence="1">
    <location>
        <begin position="26"/>
        <end position="149"/>
    </location>
</feature>
<protein>
    <submittedName>
        <fullName evidence="2">Uncharacterized protein</fullName>
    </submittedName>
</protein>
<name>A0A967C1U5_9PROT</name>